<feature type="non-terminal residue" evidence="1">
    <location>
        <position position="1"/>
    </location>
</feature>
<sequence length="96" mass="10458">VVNVNDSAVEVTVGRRPFATHAKAALETYSWPVAGPDERVKVLLIYPNYRGMNMLPPAIGLLSACLLKSGHEVELFDTTYYASVDDDEGDLEDSDG</sequence>
<feature type="non-terminal residue" evidence="1">
    <location>
        <position position="96"/>
    </location>
</feature>
<name>A0A382XF92_9ZZZZ</name>
<organism evidence="1">
    <name type="scientific">marine metagenome</name>
    <dbReference type="NCBI Taxonomy" id="408172"/>
    <lineage>
        <taxon>unclassified sequences</taxon>
        <taxon>metagenomes</taxon>
        <taxon>ecological metagenomes</taxon>
    </lineage>
</organism>
<protein>
    <submittedName>
        <fullName evidence="1">Uncharacterized protein</fullName>
    </submittedName>
</protein>
<dbReference type="AlphaFoldDB" id="A0A382XF92"/>
<accession>A0A382XF92</accession>
<proteinExistence type="predicted"/>
<dbReference type="EMBL" id="UINC01167000">
    <property type="protein sequence ID" value="SVD69255.1"/>
    <property type="molecule type" value="Genomic_DNA"/>
</dbReference>
<gene>
    <name evidence="1" type="ORF">METZ01_LOCUS422109</name>
</gene>
<evidence type="ECO:0000313" key="1">
    <source>
        <dbReference type="EMBL" id="SVD69255.1"/>
    </source>
</evidence>
<reference evidence="1" key="1">
    <citation type="submission" date="2018-05" db="EMBL/GenBank/DDBJ databases">
        <authorList>
            <person name="Lanie J.A."/>
            <person name="Ng W.-L."/>
            <person name="Kazmierczak K.M."/>
            <person name="Andrzejewski T.M."/>
            <person name="Davidsen T.M."/>
            <person name="Wayne K.J."/>
            <person name="Tettelin H."/>
            <person name="Glass J.I."/>
            <person name="Rusch D."/>
            <person name="Podicherti R."/>
            <person name="Tsui H.-C.T."/>
            <person name="Winkler M.E."/>
        </authorList>
    </citation>
    <scope>NUCLEOTIDE SEQUENCE</scope>
</reference>